<feature type="compositionally biased region" description="Low complexity" evidence="1">
    <location>
        <begin position="158"/>
        <end position="172"/>
    </location>
</feature>
<dbReference type="InterPro" id="IPR012909">
    <property type="entry name" value="PHA_DNA-bd_N"/>
</dbReference>
<dbReference type="Pfam" id="PF07879">
    <property type="entry name" value="PHB_acc_N"/>
    <property type="match status" value="1"/>
</dbReference>
<evidence type="ECO:0000313" key="5">
    <source>
        <dbReference type="EMBL" id="KAA9028935.1"/>
    </source>
</evidence>
<gene>
    <name evidence="5" type="primary">phaR</name>
    <name evidence="5" type="ORF">F4U95_13505</name>
    <name evidence="4" type="ORF">F4U96_12375</name>
</gene>
<organism evidence="5 6">
    <name type="scientific">Sphingobium limneticum</name>
    <dbReference type="NCBI Taxonomy" id="1007511"/>
    <lineage>
        <taxon>Bacteria</taxon>
        <taxon>Pseudomonadati</taxon>
        <taxon>Pseudomonadota</taxon>
        <taxon>Alphaproteobacteria</taxon>
        <taxon>Sphingomonadales</taxon>
        <taxon>Sphingomonadaceae</taxon>
        <taxon>Sphingobium</taxon>
    </lineage>
</organism>
<evidence type="ECO:0000313" key="7">
    <source>
        <dbReference type="Proteomes" id="UP000326364"/>
    </source>
</evidence>
<feature type="region of interest" description="Disordered" evidence="1">
    <location>
        <begin position="158"/>
        <end position="179"/>
    </location>
</feature>
<reference evidence="6 7" key="1">
    <citation type="submission" date="2019-09" db="EMBL/GenBank/DDBJ databases">
        <authorList>
            <person name="Feng G."/>
        </authorList>
    </citation>
    <scope>NUCLEOTIDE SEQUENCE [LARGE SCALE GENOMIC DNA]</scope>
    <source>
        <strain evidence="5 6">KACC 19283</strain>
        <strain evidence="4 7">KACC 19284</strain>
    </source>
</reference>
<dbReference type="InterPro" id="IPR007897">
    <property type="entry name" value="PHB_accumulat"/>
</dbReference>
<dbReference type="Pfam" id="PF05233">
    <property type="entry name" value="PHB_acc"/>
    <property type="match status" value="1"/>
</dbReference>
<evidence type="ECO:0000256" key="1">
    <source>
        <dbReference type="SAM" id="MobiDB-lite"/>
    </source>
</evidence>
<name>A0A5J5I586_9SPHN</name>
<feature type="domain" description="PHA accumulation regulator DNA-binding N-terminal" evidence="3">
    <location>
        <begin position="14"/>
        <end position="74"/>
    </location>
</feature>
<accession>A0A5J5I586</accession>
<evidence type="ECO:0000313" key="6">
    <source>
        <dbReference type="Proteomes" id="UP000325933"/>
    </source>
</evidence>
<dbReference type="InterPro" id="IPR010134">
    <property type="entry name" value="PHA_reg_PhaR"/>
</dbReference>
<dbReference type="RefSeq" id="WP_120250108.1">
    <property type="nucleotide sequence ID" value="NZ_JBNNIY010000007.1"/>
</dbReference>
<evidence type="ECO:0000313" key="4">
    <source>
        <dbReference type="EMBL" id="KAA9016364.1"/>
    </source>
</evidence>
<dbReference type="GO" id="GO:0006355">
    <property type="term" value="P:regulation of DNA-templated transcription"/>
    <property type="evidence" value="ECO:0007669"/>
    <property type="project" value="InterPro"/>
</dbReference>
<keyword evidence="7" id="KW-1185">Reference proteome</keyword>
<dbReference type="AlphaFoldDB" id="A0A5J5I586"/>
<dbReference type="Proteomes" id="UP000326364">
    <property type="component" value="Unassembled WGS sequence"/>
</dbReference>
<dbReference type="EMBL" id="VYQB01000008">
    <property type="protein sequence ID" value="KAA9016364.1"/>
    <property type="molecule type" value="Genomic_DNA"/>
</dbReference>
<dbReference type="NCBIfam" id="TIGR01848">
    <property type="entry name" value="PHA_reg_PhaR"/>
    <property type="match status" value="1"/>
</dbReference>
<dbReference type="EMBL" id="VYQA01000009">
    <property type="protein sequence ID" value="KAA9028935.1"/>
    <property type="molecule type" value="Genomic_DNA"/>
</dbReference>
<feature type="domain" description="PHB accumulation regulatory" evidence="2">
    <location>
        <begin position="78"/>
        <end position="117"/>
    </location>
</feature>
<evidence type="ECO:0000259" key="2">
    <source>
        <dbReference type="Pfam" id="PF05233"/>
    </source>
</evidence>
<evidence type="ECO:0000259" key="3">
    <source>
        <dbReference type="Pfam" id="PF07879"/>
    </source>
</evidence>
<comment type="caution">
    <text evidence="5">The sequence shown here is derived from an EMBL/GenBank/DDBJ whole genome shotgun (WGS) entry which is preliminary data.</text>
</comment>
<dbReference type="Proteomes" id="UP000325933">
    <property type="component" value="Unassembled WGS sequence"/>
</dbReference>
<proteinExistence type="predicted"/>
<protein>
    <submittedName>
        <fullName evidence="5">Polyhydroxyalkanoate synthesis repressor PhaR</fullName>
    </submittedName>
</protein>
<sequence>MAKSKTANESEPVVIKKYANRRLYNTETSSYITLDLLSQMTREGREFVVVDAKTGEDITHNVLTQIIMEEEQRGKNMLPVNFLRQLIAMYGDSMQSMVPQYLEASMDAFRKNQQQFQEAMKGAFGGGPLADIAKRNLQMFEAAASAFGNGVPGMPNVPGVTPAASAPTPAAAEESKDEEISDLKAQLAALNAKIDKLT</sequence>